<sequence>MSSTHLHKDQNMLDFLESQTSLETLHLTRSRHLENKPEFSSTSFPNLKALFVHCSLVHPFLRTSARLERLCVTGRAYLPNSRPGNTIYTDSIRTLSCLRLSGAEVAISVASLFPNLEWLSGPITTANLDDLRTHNRKLRGILLTGPAYAGFLQDEAKQFFDTIPTLQFVEYSQSHNRLYRGAAASTSVRWLCELGEEWLADWVEDVVHVECRWADPTDGDLTIAWVLSAYQGNYDPLGTGYAPLLAYFGIAETLTSEPSTKSCASSLPFACREQIRFGGAVVEQEIPSSSRRAIRRGSTQYRKTHQIEKLGGRMGNTGIFESLVTSEATPPSLMGTFVEATVDHGCHKVSLLSQHEDAPSSHKFGNDFQRAPLTSMETFQTFFVLLLPSPVLINTTMTRGCRSNTDVQGAQIPNHVSVSRLPKGSMKALVVRLSYMCISSPKEPSSVPVGDENVEDERDWIGSWPEPNRRAIIMHTTIPDDDNGLPRKASDLIDQLTLGGFTALGSPYLRRMERRGADELDVDIVPGWPIKILCSPCL</sequence>
<dbReference type="EMBL" id="MU154599">
    <property type="protein sequence ID" value="KAF9492555.1"/>
    <property type="molecule type" value="Genomic_DNA"/>
</dbReference>
<reference evidence="1" key="1">
    <citation type="submission" date="2020-11" db="EMBL/GenBank/DDBJ databases">
        <authorList>
            <consortium name="DOE Joint Genome Institute"/>
            <person name="Ahrendt S."/>
            <person name="Riley R."/>
            <person name="Andreopoulos W."/>
            <person name="Labutti K."/>
            <person name="Pangilinan J."/>
            <person name="Ruiz-Duenas F.J."/>
            <person name="Barrasa J.M."/>
            <person name="Sanchez-Garcia M."/>
            <person name="Camarero S."/>
            <person name="Miyauchi S."/>
            <person name="Serrano A."/>
            <person name="Linde D."/>
            <person name="Babiker R."/>
            <person name="Drula E."/>
            <person name="Ayuso-Fernandez I."/>
            <person name="Pacheco R."/>
            <person name="Padilla G."/>
            <person name="Ferreira P."/>
            <person name="Barriuso J."/>
            <person name="Kellner H."/>
            <person name="Castanera R."/>
            <person name="Alfaro M."/>
            <person name="Ramirez L."/>
            <person name="Pisabarro A.G."/>
            <person name="Kuo A."/>
            <person name="Tritt A."/>
            <person name="Lipzen A."/>
            <person name="He G."/>
            <person name="Yan M."/>
            <person name="Ng V."/>
            <person name="Cullen D."/>
            <person name="Martin F."/>
            <person name="Rosso M.-N."/>
            <person name="Henrissat B."/>
            <person name="Hibbett D."/>
            <person name="Martinez A.T."/>
            <person name="Grigoriev I.V."/>
        </authorList>
    </citation>
    <scope>NUCLEOTIDE SEQUENCE</scope>
    <source>
        <strain evidence="1">ATCC 90797</strain>
    </source>
</reference>
<dbReference type="Proteomes" id="UP000807025">
    <property type="component" value="Unassembled WGS sequence"/>
</dbReference>
<comment type="caution">
    <text evidence="1">The sequence shown here is derived from an EMBL/GenBank/DDBJ whole genome shotgun (WGS) entry which is preliminary data.</text>
</comment>
<dbReference type="AlphaFoldDB" id="A0A9P5ZTS2"/>
<protein>
    <submittedName>
        <fullName evidence="1">Uncharacterized protein</fullName>
    </submittedName>
</protein>
<name>A0A9P5ZTS2_PLEER</name>
<keyword evidence="2" id="KW-1185">Reference proteome</keyword>
<evidence type="ECO:0000313" key="2">
    <source>
        <dbReference type="Proteomes" id="UP000807025"/>
    </source>
</evidence>
<dbReference type="OrthoDB" id="10476153at2759"/>
<organism evidence="1 2">
    <name type="scientific">Pleurotus eryngii</name>
    <name type="common">Boletus of the steppes</name>
    <dbReference type="NCBI Taxonomy" id="5323"/>
    <lineage>
        <taxon>Eukaryota</taxon>
        <taxon>Fungi</taxon>
        <taxon>Dikarya</taxon>
        <taxon>Basidiomycota</taxon>
        <taxon>Agaricomycotina</taxon>
        <taxon>Agaricomycetes</taxon>
        <taxon>Agaricomycetidae</taxon>
        <taxon>Agaricales</taxon>
        <taxon>Pleurotineae</taxon>
        <taxon>Pleurotaceae</taxon>
        <taxon>Pleurotus</taxon>
    </lineage>
</organism>
<evidence type="ECO:0000313" key="1">
    <source>
        <dbReference type="EMBL" id="KAF9492555.1"/>
    </source>
</evidence>
<proteinExistence type="predicted"/>
<gene>
    <name evidence="1" type="ORF">BDN71DRAFT_1497446</name>
</gene>
<accession>A0A9P5ZTS2</accession>